<dbReference type="CDD" id="cd09854">
    <property type="entry name" value="PIN_VapC-like"/>
    <property type="match status" value="1"/>
</dbReference>
<dbReference type="EMBL" id="BMVO01000014">
    <property type="protein sequence ID" value="GHB14101.1"/>
    <property type="molecule type" value="Genomic_DNA"/>
</dbReference>
<gene>
    <name evidence="1" type="ORF">GCM10010346_42030</name>
</gene>
<sequence>MADSYYVLDCEGLSRAVLGERAMSARLKDAHRVGITVVTSSMTLIEAWHSEIRRPVWDWRMSRIVVEPVTREVADAAIALLDDTGLHGHKYALDAALAVIAGRQPGDVVLYTSDEDDLNKLCHPRVRVRPL</sequence>
<dbReference type="RefSeq" id="WP_138896918.1">
    <property type="nucleotide sequence ID" value="NZ_BMVO01000014.1"/>
</dbReference>
<evidence type="ECO:0000313" key="2">
    <source>
        <dbReference type="Proteomes" id="UP000599437"/>
    </source>
</evidence>
<comment type="caution">
    <text evidence="1">The sequence shown here is derived from an EMBL/GenBank/DDBJ whole genome shotgun (WGS) entry which is preliminary data.</text>
</comment>
<dbReference type="SUPFAM" id="SSF88723">
    <property type="entry name" value="PIN domain-like"/>
    <property type="match status" value="1"/>
</dbReference>
<dbReference type="Proteomes" id="UP000599437">
    <property type="component" value="Unassembled WGS sequence"/>
</dbReference>
<name>A0ABQ3DZC2_9ACTN</name>
<keyword evidence="2" id="KW-1185">Reference proteome</keyword>
<evidence type="ECO:0000313" key="1">
    <source>
        <dbReference type="EMBL" id="GHB14101.1"/>
    </source>
</evidence>
<dbReference type="InterPro" id="IPR029060">
    <property type="entry name" value="PIN-like_dom_sf"/>
</dbReference>
<accession>A0ABQ3DZC2</accession>
<organism evidence="1 2">
    <name type="scientific">Streptomyces chryseus</name>
    <dbReference type="NCBI Taxonomy" id="68186"/>
    <lineage>
        <taxon>Bacteria</taxon>
        <taxon>Bacillati</taxon>
        <taxon>Actinomycetota</taxon>
        <taxon>Actinomycetes</taxon>
        <taxon>Kitasatosporales</taxon>
        <taxon>Streptomycetaceae</taxon>
        <taxon>Streptomyces</taxon>
    </lineage>
</organism>
<evidence type="ECO:0008006" key="3">
    <source>
        <dbReference type="Google" id="ProtNLM"/>
    </source>
</evidence>
<reference evidence="2" key="1">
    <citation type="journal article" date="2019" name="Int. J. Syst. Evol. Microbiol.">
        <title>The Global Catalogue of Microorganisms (GCM) 10K type strain sequencing project: providing services to taxonomists for standard genome sequencing and annotation.</title>
        <authorList>
            <consortium name="The Broad Institute Genomics Platform"/>
            <consortium name="The Broad Institute Genome Sequencing Center for Infectious Disease"/>
            <person name="Wu L."/>
            <person name="Ma J."/>
        </authorList>
    </citation>
    <scope>NUCLEOTIDE SEQUENCE [LARGE SCALE GENOMIC DNA]</scope>
    <source>
        <strain evidence="2">JCM 4737</strain>
    </source>
</reference>
<protein>
    <recommendedName>
        <fullName evidence="3">PIN domain-containing protein</fullName>
    </recommendedName>
</protein>
<proteinExistence type="predicted"/>